<evidence type="ECO:0000313" key="3">
    <source>
        <dbReference type="Proteomes" id="UP000243459"/>
    </source>
</evidence>
<accession>A0A5P1FEE0</accession>
<dbReference type="Gramene" id="ONK76728">
    <property type="protein sequence ID" value="ONK76728"/>
    <property type="gene ID" value="A4U43_C03F31500"/>
</dbReference>
<gene>
    <name evidence="2" type="ORF">A4U43_C03F31500</name>
</gene>
<keyword evidence="3" id="KW-1185">Reference proteome</keyword>
<name>A0A5P1FEE0_ASPOF</name>
<feature type="coiled-coil region" evidence="1">
    <location>
        <begin position="28"/>
        <end position="94"/>
    </location>
</feature>
<evidence type="ECO:0000256" key="1">
    <source>
        <dbReference type="SAM" id="Coils"/>
    </source>
</evidence>
<reference evidence="3" key="1">
    <citation type="journal article" date="2017" name="Nat. Commun.">
        <title>The asparagus genome sheds light on the origin and evolution of a young Y chromosome.</title>
        <authorList>
            <person name="Harkess A."/>
            <person name="Zhou J."/>
            <person name="Xu C."/>
            <person name="Bowers J.E."/>
            <person name="Van der Hulst R."/>
            <person name="Ayyampalayam S."/>
            <person name="Mercati F."/>
            <person name="Riccardi P."/>
            <person name="McKain M.R."/>
            <person name="Kakrana A."/>
            <person name="Tang H."/>
            <person name="Ray J."/>
            <person name="Groenendijk J."/>
            <person name="Arikit S."/>
            <person name="Mathioni S.M."/>
            <person name="Nakano M."/>
            <person name="Shan H."/>
            <person name="Telgmann-Rauber A."/>
            <person name="Kanno A."/>
            <person name="Yue Z."/>
            <person name="Chen H."/>
            <person name="Li W."/>
            <person name="Chen Y."/>
            <person name="Xu X."/>
            <person name="Zhang Y."/>
            <person name="Luo S."/>
            <person name="Chen H."/>
            <person name="Gao J."/>
            <person name="Mao Z."/>
            <person name="Pires J.C."/>
            <person name="Luo M."/>
            <person name="Kudrna D."/>
            <person name="Wing R.A."/>
            <person name="Meyers B.C."/>
            <person name="Yi K."/>
            <person name="Kong H."/>
            <person name="Lavrijsen P."/>
            <person name="Sunseri F."/>
            <person name="Falavigna A."/>
            <person name="Ye Y."/>
            <person name="Leebens-Mack J.H."/>
            <person name="Chen G."/>
        </authorList>
    </citation>
    <scope>NUCLEOTIDE SEQUENCE [LARGE SCALE GENOMIC DNA]</scope>
    <source>
        <strain evidence="3">cv. DH0086</strain>
    </source>
</reference>
<dbReference type="AlphaFoldDB" id="A0A5P1FEE0"/>
<dbReference type="Proteomes" id="UP000243459">
    <property type="component" value="Chromosome 3"/>
</dbReference>
<sequence length="109" mass="12792">MEFRSRAELEVMDYIALLWEQFYVAEAMLDLEKRITELKGDISVASAQLQEAKRRRNTIVFPFEDASRRENPILKGLRQNLFQKYEDVKNLENALAAIQEYSDLVNSFT</sequence>
<organism evidence="2 3">
    <name type="scientific">Asparagus officinalis</name>
    <name type="common">Garden asparagus</name>
    <dbReference type="NCBI Taxonomy" id="4686"/>
    <lineage>
        <taxon>Eukaryota</taxon>
        <taxon>Viridiplantae</taxon>
        <taxon>Streptophyta</taxon>
        <taxon>Embryophyta</taxon>
        <taxon>Tracheophyta</taxon>
        <taxon>Spermatophyta</taxon>
        <taxon>Magnoliopsida</taxon>
        <taxon>Liliopsida</taxon>
        <taxon>Asparagales</taxon>
        <taxon>Asparagaceae</taxon>
        <taxon>Asparagoideae</taxon>
        <taxon>Asparagus</taxon>
    </lineage>
</organism>
<dbReference type="EMBL" id="CM007383">
    <property type="protein sequence ID" value="ONK76728.1"/>
    <property type="molecule type" value="Genomic_DNA"/>
</dbReference>
<proteinExistence type="predicted"/>
<evidence type="ECO:0000313" key="2">
    <source>
        <dbReference type="EMBL" id="ONK76728.1"/>
    </source>
</evidence>
<protein>
    <submittedName>
        <fullName evidence="2">Uncharacterized protein</fullName>
    </submittedName>
</protein>
<keyword evidence="1" id="KW-0175">Coiled coil</keyword>